<organism evidence="1">
    <name type="scientific">Anguilla anguilla</name>
    <name type="common">European freshwater eel</name>
    <name type="synonym">Muraena anguilla</name>
    <dbReference type="NCBI Taxonomy" id="7936"/>
    <lineage>
        <taxon>Eukaryota</taxon>
        <taxon>Metazoa</taxon>
        <taxon>Chordata</taxon>
        <taxon>Craniata</taxon>
        <taxon>Vertebrata</taxon>
        <taxon>Euteleostomi</taxon>
        <taxon>Actinopterygii</taxon>
        <taxon>Neopterygii</taxon>
        <taxon>Teleostei</taxon>
        <taxon>Anguilliformes</taxon>
        <taxon>Anguillidae</taxon>
        <taxon>Anguilla</taxon>
    </lineage>
</organism>
<dbReference type="AlphaFoldDB" id="A0A0E9RY65"/>
<accession>A0A0E9RY65</accession>
<proteinExistence type="predicted"/>
<dbReference type="EMBL" id="GBXM01074775">
    <property type="protein sequence ID" value="JAH33802.1"/>
    <property type="molecule type" value="Transcribed_RNA"/>
</dbReference>
<evidence type="ECO:0000313" key="1">
    <source>
        <dbReference type="EMBL" id="JAH33802.1"/>
    </source>
</evidence>
<reference evidence="1" key="1">
    <citation type="submission" date="2014-11" db="EMBL/GenBank/DDBJ databases">
        <authorList>
            <person name="Amaro Gonzalez C."/>
        </authorList>
    </citation>
    <scope>NUCLEOTIDE SEQUENCE</scope>
</reference>
<reference evidence="1" key="2">
    <citation type="journal article" date="2015" name="Fish Shellfish Immunol.">
        <title>Early steps in the European eel (Anguilla anguilla)-Vibrio vulnificus interaction in the gills: Role of the RtxA13 toxin.</title>
        <authorList>
            <person name="Callol A."/>
            <person name="Pajuelo D."/>
            <person name="Ebbesson L."/>
            <person name="Teles M."/>
            <person name="MacKenzie S."/>
            <person name="Amaro C."/>
        </authorList>
    </citation>
    <scope>NUCLEOTIDE SEQUENCE</scope>
</reference>
<sequence>MALFTSFHVPDSPHLARVVGKQKPAYTGNSRPGFAQTPAIYGVLSLTWRLQCIWSHPRCS</sequence>
<protein>
    <submittedName>
        <fullName evidence="1">Uncharacterized protein</fullName>
    </submittedName>
</protein>
<name>A0A0E9RY65_ANGAN</name>